<keyword evidence="9" id="KW-0862">Zinc</keyword>
<dbReference type="GO" id="GO:0006511">
    <property type="term" value="P:ubiquitin-dependent protein catabolic process"/>
    <property type="evidence" value="ECO:0007669"/>
    <property type="project" value="TreeGrafter"/>
</dbReference>
<keyword evidence="8" id="KW-0833">Ubl conjugation pathway</keyword>
<dbReference type="EMBL" id="JAJJMA010136448">
    <property type="protein sequence ID" value="MCL7033607.1"/>
    <property type="molecule type" value="Genomic_DNA"/>
</dbReference>
<comment type="catalytic activity">
    <reaction evidence="1">
        <text>S-ubiquitinyl-[E2 ubiquitin-conjugating enzyme]-L-cysteine + [acceptor protein]-L-lysine = [E2 ubiquitin-conjugating enzyme]-L-cysteine + N(6)-ubiquitinyl-[acceptor protein]-L-lysine.</text>
        <dbReference type="EC" id="2.3.2.27"/>
    </reaction>
</comment>
<proteinExistence type="predicted"/>
<dbReference type="InterPro" id="IPR001841">
    <property type="entry name" value="Znf_RING"/>
</dbReference>
<dbReference type="GO" id="GO:0016567">
    <property type="term" value="P:protein ubiquitination"/>
    <property type="evidence" value="ECO:0007669"/>
    <property type="project" value="TreeGrafter"/>
</dbReference>
<evidence type="ECO:0000313" key="16">
    <source>
        <dbReference type="Proteomes" id="UP001177140"/>
    </source>
</evidence>
<evidence type="ECO:0000256" key="13">
    <source>
        <dbReference type="SAM" id="MobiDB-lite"/>
    </source>
</evidence>
<feature type="region of interest" description="Disordered" evidence="13">
    <location>
        <begin position="61"/>
        <end position="91"/>
    </location>
</feature>
<evidence type="ECO:0000256" key="7">
    <source>
        <dbReference type="ARBA" id="ARBA00022771"/>
    </source>
</evidence>
<keyword evidence="11" id="KW-0472">Membrane</keyword>
<evidence type="ECO:0000256" key="11">
    <source>
        <dbReference type="ARBA" id="ARBA00023136"/>
    </source>
</evidence>
<evidence type="ECO:0000256" key="3">
    <source>
        <dbReference type="ARBA" id="ARBA00012483"/>
    </source>
</evidence>
<organism evidence="15 16">
    <name type="scientific">Papaver nudicaule</name>
    <name type="common">Iceland poppy</name>
    <dbReference type="NCBI Taxonomy" id="74823"/>
    <lineage>
        <taxon>Eukaryota</taxon>
        <taxon>Viridiplantae</taxon>
        <taxon>Streptophyta</taxon>
        <taxon>Embryophyta</taxon>
        <taxon>Tracheophyta</taxon>
        <taxon>Spermatophyta</taxon>
        <taxon>Magnoliopsida</taxon>
        <taxon>Ranunculales</taxon>
        <taxon>Papaveraceae</taxon>
        <taxon>Papaveroideae</taxon>
        <taxon>Papaver</taxon>
    </lineage>
</organism>
<dbReference type="PANTHER" id="PTHR45977:SF4">
    <property type="entry name" value="RING-TYPE DOMAIN-CONTAINING PROTEIN"/>
    <property type="match status" value="1"/>
</dbReference>
<evidence type="ECO:0000256" key="6">
    <source>
        <dbReference type="ARBA" id="ARBA00022723"/>
    </source>
</evidence>
<evidence type="ECO:0000256" key="2">
    <source>
        <dbReference type="ARBA" id="ARBA00004141"/>
    </source>
</evidence>
<dbReference type="PROSITE" id="PS50089">
    <property type="entry name" value="ZF_RING_2"/>
    <property type="match status" value="1"/>
</dbReference>
<keyword evidence="6" id="KW-0479">Metal-binding</keyword>
<evidence type="ECO:0000256" key="10">
    <source>
        <dbReference type="ARBA" id="ARBA00022989"/>
    </source>
</evidence>
<dbReference type="EC" id="2.3.2.27" evidence="3"/>
<comment type="subcellular location">
    <subcellularLocation>
        <location evidence="2">Membrane</location>
        <topology evidence="2">Multi-pass membrane protein</topology>
    </subcellularLocation>
</comment>
<keyword evidence="16" id="KW-1185">Reference proteome</keyword>
<evidence type="ECO:0000256" key="5">
    <source>
        <dbReference type="ARBA" id="ARBA00022692"/>
    </source>
</evidence>
<evidence type="ECO:0000256" key="8">
    <source>
        <dbReference type="ARBA" id="ARBA00022786"/>
    </source>
</evidence>
<feature type="domain" description="RING-type" evidence="14">
    <location>
        <begin position="18"/>
        <end position="58"/>
    </location>
</feature>
<dbReference type="SUPFAM" id="SSF57850">
    <property type="entry name" value="RING/U-box"/>
    <property type="match status" value="1"/>
</dbReference>
<keyword evidence="5" id="KW-0812">Transmembrane</keyword>
<comment type="caution">
    <text evidence="15">The sequence shown here is derived from an EMBL/GenBank/DDBJ whole genome shotgun (WGS) entry which is preliminary data.</text>
</comment>
<evidence type="ECO:0000256" key="9">
    <source>
        <dbReference type="ARBA" id="ARBA00022833"/>
    </source>
</evidence>
<protein>
    <recommendedName>
        <fullName evidence="3">RING-type E3 ubiquitin transferase</fullName>
        <ecNumber evidence="3">2.3.2.27</ecNumber>
    </recommendedName>
</protein>
<dbReference type="InterPro" id="IPR013083">
    <property type="entry name" value="Znf_RING/FYVE/PHD"/>
</dbReference>
<dbReference type="GO" id="GO:0008270">
    <property type="term" value="F:zinc ion binding"/>
    <property type="evidence" value="ECO:0007669"/>
    <property type="project" value="UniProtKB-KW"/>
</dbReference>
<gene>
    <name evidence="15" type="ORF">MKW94_019180</name>
</gene>
<evidence type="ECO:0000259" key="14">
    <source>
        <dbReference type="PROSITE" id="PS50089"/>
    </source>
</evidence>
<keyword evidence="7 12" id="KW-0863">Zinc-finger</keyword>
<keyword evidence="10" id="KW-1133">Transmembrane helix</keyword>
<dbReference type="Proteomes" id="UP001177140">
    <property type="component" value="Unassembled WGS sequence"/>
</dbReference>
<dbReference type="PANTHER" id="PTHR45977">
    <property type="entry name" value="TARGET OF ERK KINASE MPK-1"/>
    <property type="match status" value="1"/>
</dbReference>
<evidence type="ECO:0000256" key="1">
    <source>
        <dbReference type="ARBA" id="ARBA00000900"/>
    </source>
</evidence>
<dbReference type="GO" id="GO:0061630">
    <property type="term" value="F:ubiquitin protein ligase activity"/>
    <property type="evidence" value="ECO:0007669"/>
    <property type="project" value="UniProtKB-EC"/>
</dbReference>
<name>A0AA41S5N9_PAPNU</name>
<sequence>MIKSHTEKIIVLDDEEVCSVCLQDLNGGEAVVLKCSHTFHEKCMSEWSKRKPNCPMCRHDMRKDRQQKLKRKRSTHDDKEVTRQRTKTTGC</sequence>
<evidence type="ECO:0000313" key="15">
    <source>
        <dbReference type="EMBL" id="MCL7033607.1"/>
    </source>
</evidence>
<dbReference type="GO" id="GO:0016020">
    <property type="term" value="C:membrane"/>
    <property type="evidence" value="ECO:0007669"/>
    <property type="project" value="UniProtKB-SubCell"/>
</dbReference>
<evidence type="ECO:0000256" key="4">
    <source>
        <dbReference type="ARBA" id="ARBA00022679"/>
    </source>
</evidence>
<dbReference type="Pfam" id="PF13639">
    <property type="entry name" value="zf-RING_2"/>
    <property type="match status" value="1"/>
</dbReference>
<dbReference type="SMART" id="SM00184">
    <property type="entry name" value="RING"/>
    <property type="match status" value="1"/>
</dbReference>
<dbReference type="Gene3D" id="3.30.40.10">
    <property type="entry name" value="Zinc/RING finger domain, C3HC4 (zinc finger)"/>
    <property type="match status" value="1"/>
</dbReference>
<keyword evidence="4" id="KW-0808">Transferase</keyword>
<dbReference type="AlphaFoldDB" id="A0AA41S5N9"/>
<reference evidence="15" key="1">
    <citation type="submission" date="2022-03" db="EMBL/GenBank/DDBJ databases">
        <title>A functionally conserved STORR gene fusion in Papaver species that diverged 16.8 million years ago.</title>
        <authorList>
            <person name="Catania T."/>
        </authorList>
    </citation>
    <scope>NUCLEOTIDE SEQUENCE</scope>
    <source>
        <strain evidence="15">S-191538</strain>
    </source>
</reference>
<evidence type="ECO:0000256" key="12">
    <source>
        <dbReference type="PROSITE-ProRule" id="PRU00175"/>
    </source>
</evidence>
<accession>A0AA41S5N9</accession>